<dbReference type="FunFam" id="3.40.50.10190:FF:000054">
    <property type="entry name" value="DNA ligase"/>
    <property type="match status" value="1"/>
</dbReference>
<dbReference type="NCBIfam" id="NF005932">
    <property type="entry name" value="PRK07956.1"/>
    <property type="match status" value="1"/>
</dbReference>
<evidence type="ECO:0000256" key="11">
    <source>
        <dbReference type="ARBA" id="ARBA00034005"/>
    </source>
</evidence>
<dbReference type="InterPro" id="IPR001357">
    <property type="entry name" value="BRCT_dom"/>
</dbReference>
<dbReference type="InterPro" id="IPR041663">
    <property type="entry name" value="DisA/LigA_HHH"/>
</dbReference>
<name>A0A521EI96_9ACTN</name>
<dbReference type="SUPFAM" id="SSF52113">
    <property type="entry name" value="BRCT domain"/>
    <property type="match status" value="1"/>
</dbReference>
<evidence type="ECO:0000256" key="9">
    <source>
        <dbReference type="ARBA" id="ARBA00023027"/>
    </source>
</evidence>
<dbReference type="PANTHER" id="PTHR23389:SF9">
    <property type="entry name" value="DNA LIGASE"/>
    <property type="match status" value="1"/>
</dbReference>
<evidence type="ECO:0000256" key="1">
    <source>
        <dbReference type="ARBA" id="ARBA00012722"/>
    </source>
</evidence>
<evidence type="ECO:0000256" key="7">
    <source>
        <dbReference type="ARBA" id="ARBA00022833"/>
    </source>
</evidence>
<keyword evidence="10 13" id="KW-0234">DNA repair</keyword>
<dbReference type="Gene3D" id="6.20.10.30">
    <property type="match status" value="1"/>
</dbReference>
<dbReference type="PROSITE" id="PS01056">
    <property type="entry name" value="DNA_LIGASE_N2"/>
    <property type="match status" value="1"/>
</dbReference>
<dbReference type="FunFam" id="1.10.150.20:FF:000006">
    <property type="entry name" value="DNA ligase"/>
    <property type="match status" value="1"/>
</dbReference>
<keyword evidence="4 13" id="KW-0235">DNA replication</keyword>
<dbReference type="Gene3D" id="1.10.150.20">
    <property type="entry name" value="5' to 3' exonuclease, C-terminal subdomain"/>
    <property type="match status" value="2"/>
</dbReference>
<dbReference type="GO" id="GO:0005829">
    <property type="term" value="C:cytosol"/>
    <property type="evidence" value="ECO:0007669"/>
    <property type="project" value="TreeGrafter"/>
</dbReference>
<dbReference type="PIRSF" id="PIRSF001604">
    <property type="entry name" value="LigA"/>
    <property type="match status" value="1"/>
</dbReference>
<dbReference type="Gene3D" id="3.30.470.30">
    <property type="entry name" value="DNA ligase/mRNA capping enzyme"/>
    <property type="match status" value="1"/>
</dbReference>
<comment type="function">
    <text evidence="13">DNA ligase that catalyzes the formation of phosphodiester linkages between 5'-phosphoryl and 3'-hydroxyl groups in double-stranded DNA using NAD as a coenzyme and as the energy source for the reaction. It is essential for DNA replication and repair of damaged DNA.</text>
</comment>
<dbReference type="InterPro" id="IPR004149">
    <property type="entry name" value="Znf_DNAligase_C4"/>
</dbReference>
<feature type="binding site" evidence="13">
    <location>
        <position position="135"/>
    </location>
    <ligand>
        <name>NAD(+)</name>
        <dbReference type="ChEBI" id="CHEBI:57540"/>
    </ligand>
</feature>
<feature type="active site" description="N6-AMP-lysine intermediate" evidence="13">
    <location>
        <position position="137"/>
    </location>
</feature>
<feature type="binding site" evidence="13">
    <location>
        <begin position="56"/>
        <end position="60"/>
    </location>
    <ligand>
        <name>NAD(+)</name>
        <dbReference type="ChEBI" id="CHEBI:57540"/>
    </ligand>
</feature>
<feature type="binding site" evidence="13">
    <location>
        <position position="448"/>
    </location>
    <ligand>
        <name>Zn(2+)</name>
        <dbReference type="ChEBI" id="CHEBI:29105"/>
    </ligand>
</feature>
<dbReference type="EMBL" id="FXTJ01000005">
    <property type="protein sequence ID" value="SMO83639.1"/>
    <property type="molecule type" value="Genomic_DNA"/>
</dbReference>
<dbReference type="EC" id="6.5.1.2" evidence="1 13"/>
<dbReference type="InterPro" id="IPR036420">
    <property type="entry name" value="BRCT_dom_sf"/>
</dbReference>
<reference evidence="16 17" key="1">
    <citation type="submission" date="2017-05" db="EMBL/GenBank/DDBJ databases">
        <authorList>
            <person name="Varghese N."/>
            <person name="Submissions S."/>
        </authorList>
    </citation>
    <scope>NUCLEOTIDE SEQUENCE [LARGE SCALE GENOMIC DNA]</scope>
    <source>
        <strain evidence="16 17">DSM 46834</strain>
    </source>
</reference>
<dbReference type="Pfam" id="PF12826">
    <property type="entry name" value="HHH_2"/>
    <property type="match status" value="1"/>
</dbReference>
<dbReference type="SUPFAM" id="SSF50249">
    <property type="entry name" value="Nucleic acid-binding proteins"/>
    <property type="match status" value="1"/>
</dbReference>
<dbReference type="AlphaFoldDB" id="A0A521EI96"/>
<comment type="similarity">
    <text evidence="12 13">Belongs to the NAD-dependent DNA ligase family. LigA subfamily.</text>
</comment>
<dbReference type="Gene3D" id="1.10.287.610">
    <property type="entry name" value="Helix hairpin bin"/>
    <property type="match status" value="1"/>
</dbReference>
<sequence length="716" mass="78253">MSTDAEVDAPQVAAVADREDLTEVPDGARTRHRDLSEELDRYAFAYYVRDEPLVSDGQYDELMAELKAVEAEHPALVTPESPSQKVNGGFTATFAPVQHLERMQSLDNVFSREELEGWAARVERDAGSGVSWLCELKIDGLAVALLYERGRLVRAATRGDGVTGEDVTANVRTMQDVPQRLPGEDLPERLEVRGEIYFPVAAFADLNASMVEQGKPPFANPRNAAAGSLRQKDPRITASRRLRLIVHGIGAHDGWQPERQSDAYVRLRELGLPTSDRYRVVEDLAGVWDFVEEYRENRHSVEHEIDGVVVKVDQVALQRRLGSTSRAPRWAIAFKYPPEEATTKLLDIRVNVGRTGRVTPFAYMEPVKVAGSTVQLATLHNASEVQRKGVLIGDTVVIRKAGDVIPEVLGPVVAARTGDERPFVMPTRCPECGTELRHEKEGDADIRCPNARSCPAQLRERVFHVAGRGAFDIENLGYEAAIALLAEHLLEDEGDLFFLDSGKLEQSAFFTKKDGTLSANGQKLLANLETRKDVPLWRVLVALSIRHVGPTAAQALARDFRSLDRIAEASEEELAAADGVGPTIARSLRDWFAVDWHREVVEKWRRAGVSLADAGEDAPPGPLTGVTVVVTGSLRDHSRDQAIAAIQERGGKVTGSVSKKTGFVVVGADPGSKYDKAVQVKAPILDDDGLRVLLEEGPEAARAVATIGDGSEPPAE</sequence>
<keyword evidence="17" id="KW-1185">Reference proteome</keyword>
<evidence type="ECO:0000313" key="16">
    <source>
        <dbReference type="EMBL" id="SMO83639.1"/>
    </source>
</evidence>
<evidence type="ECO:0000256" key="3">
    <source>
        <dbReference type="ARBA" id="ARBA00022598"/>
    </source>
</evidence>
<dbReference type="GO" id="GO:0046872">
    <property type="term" value="F:metal ion binding"/>
    <property type="evidence" value="ECO:0007669"/>
    <property type="project" value="UniProtKB-KW"/>
</dbReference>
<dbReference type="GO" id="GO:0006281">
    <property type="term" value="P:DNA repair"/>
    <property type="evidence" value="ECO:0007669"/>
    <property type="project" value="UniProtKB-KW"/>
</dbReference>
<feature type="binding site" evidence="13">
    <location>
        <position position="195"/>
    </location>
    <ligand>
        <name>NAD(+)</name>
        <dbReference type="ChEBI" id="CHEBI:57540"/>
    </ligand>
</feature>
<gene>
    <name evidence="13" type="primary">ligA</name>
    <name evidence="16" type="ORF">SAMN06273567_105146</name>
</gene>
<evidence type="ECO:0000256" key="4">
    <source>
        <dbReference type="ARBA" id="ARBA00022705"/>
    </source>
</evidence>
<dbReference type="Pfam" id="PF01653">
    <property type="entry name" value="DNA_ligase_aden"/>
    <property type="match status" value="1"/>
</dbReference>
<accession>A0A521EI96</accession>
<dbReference type="GO" id="GO:0003911">
    <property type="term" value="F:DNA ligase (NAD+) activity"/>
    <property type="evidence" value="ECO:0007669"/>
    <property type="project" value="UniProtKB-UniRule"/>
</dbReference>
<feature type="binding site" evidence="13">
    <location>
        <position position="454"/>
    </location>
    <ligand>
        <name>Zn(2+)</name>
        <dbReference type="ChEBI" id="CHEBI:29105"/>
    </ligand>
</feature>
<dbReference type="PROSITE" id="PS50172">
    <property type="entry name" value="BRCT"/>
    <property type="match status" value="1"/>
</dbReference>
<dbReference type="InterPro" id="IPR033136">
    <property type="entry name" value="DNA_ligase_CS"/>
</dbReference>
<keyword evidence="6 13" id="KW-0227">DNA damage</keyword>
<dbReference type="NCBIfam" id="TIGR00575">
    <property type="entry name" value="dnlj"/>
    <property type="match status" value="1"/>
</dbReference>
<dbReference type="RefSeq" id="WP_142459141.1">
    <property type="nucleotide sequence ID" value="NZ_FXTJ01000005.1"/>
</dbReference>
<dbReference type="CDD" id="cd00114">
    <property type="entry name" value="LIGANc"/>
    <property type="match status" value="1"/>
</dbReference>
<keyword evidence="9 13" id="KW-0520">NAD</keyword>
<dbReference type="PROSITE" id="PS01055">
    <property type="entry name" value="DNA_LIGASE_N1"/>
    <property type="match status" value="1"/>
</dbReference>
<keyword evidence="7 13" id="KW-0862">Zinc</keyword>
<evidence type="ECO:0000256" key="2">
    <source>
        <dbReference type="ARBA" id="ARBA00013308"/>
    </source>
</evidence>
<dbReference type="Pfam" id="PF00533">
    <property type="entry name" value="BRCT"/>
    <property type="match status" value="1"/>
</dbReference>
<dbReference type="Gene3D" id="2.40.50.140">
    <property type="entry name" value="Nucleic acid-binding proteins"/>
    <property type="match status" value="1"/>
</dbReference>
<feature type="binding site" evidence="13">
    <location>
        <position position="429"/>
    </location>
    <ligand>
        <name>Zn(2+)</name>
        <dbReference type="ChEBI" id="CHEBI:29105"/>
    </ligand>
</feature>
<dbReference type="PANTHER" id="PTHR23389">
    <property type="entry name" value="CHROMOSOME TRANSMISSION FIDELITY FACTOR 18"/>
    <property type="match status" value="1"/>
</dbReference>
<evidence type="ECO:0000256" key="12">
    <source>
        <dbReference type="ARBA" id="ARBA00060881"/>
    </source>
</evidence>
<dbReference type="FunFam" id="2.40.50.140:FF:000012">
    <property type="entry name" value="DNA ligase"/>
    <property type="match status" value="1"/>
</dbReference>
<dbReference type="SUPFAM" id="SSF56091">
    <property type="entry name" value="DNA ligase/mRNA capping enzyme, catalytic domain"/>
    <property type="match status" value="1"/>
</dbReference>
<dbReference type="SUPFAM" id="SSF47781">
    <property type="entry name" value="RuvA domain 2-like"/>
    <property type="match status" value="1"/>
</dbReference>
<evidence type="ECO:0000259" key="15">
    <source>
        <dbReference type="PROSITE" id="PS50172"/>
    </source>
</evidence>
<keyword evidence="13" id="KW-0464">Manganese</keyword>
<dbReference type="InterPro" id="IPR013840">
    <property type="entry name" value="DNAligase_N"/>
</dbReference>
<dbReference type="InterPro" id="IPR013839">
    <property type="entry name" value="DNAligase_adenylation"/>
</dbReference>
<feature type="domain" description="BRCT" evidence="15">
    <location>
        <begin position="618"/>
        <end position="690"/>
    </location>
</feature>
<dbReference type="Gene3D" id="3.40.50.10190">
    <property type="entry name" value="BRCT domain"/>
    <property type="match status" value="1"/>
</dbReference>
<dbReference type="Pfam" id="PF03120">
    <property type="entry name" value="OB_DNA_ligase"/>
    <property type="match status" value="1"/>
</dbReference>
<keyword evidence="5 13" id="KW-0479">Metal-binding</keyword>
<organism evidence="16 17">
    <name type="scientific">Geodermatophilus aquaeductus</name>
    <dbReference type="NCBI Taxonomy" id="1564161"/>
    <lineage>
        <taxon>Bacteria</taxon>
        <taxon>Bacillati</taxon>
        <taxon>Actinomycetota</taxon>
        <taxon>Actinomycetes</taxon>
        <taxon>Geodermatophilales</taxon>
        <taxon>Geodermatophilaceae</taxon>
        <taxon>Geodermatophilus</taxon>
    </lineage>
</organism>
<dbReference type="Pfam" id="PF03119">
    <property type="entry name" value="DNA_ligase_ZBD"/>
    <property type="match status" value="1"/>
</dbReference>
<evidence type="ECO:0000256" key="5">
    <source>
        <dbReference type="ARBA" id="ARBA00022723"/>
    </source>
</evidence>
<comment type="catalytic activity">
    <reaction evidence="11 13 14">
        <text>NAD(+) + (deoxyribonucleotide)n-3'-hydroxyl + 5'-phospho-(deoxyribonucleotide)m = (deoxyribonucleotide)n+m + AMP + beta-nicotinamide D-nucleotide.</text>
        <dbReference type="EC" id="6.5.1.2"/>
    </reaction>
</comment>
<dbReference type="SMART" id="SM00292">
    <property type="entry name" value="BRCT"/>
    <property type="match status" value="1"/>
</dbReference>
<feature type="binding site" evidence="13">
    <location>
        <position position="335"/>
    </location>
    <ligand>
        <name>NAD(+)</name>
        <dbReference type="ChEBI" id="CHEBI:57540"/>
    </ligand>
</feature>
<dbReference type="InterPro" id="IPR012340">
    <property type="entry name" value="NA-bd_OB-fold"/>
</dbReference>
<keyword evidence="8 13" id="KW-0460">Magnesium</keyword>
<dbReference type="InterPro" id="IPR018239">
    <property type="entry name" value="DNA_ligase_AS"/>
</dbReference>
<evidence type="ECO:0000256" key="6">
    <source>
        <dbReference type="ARBA" id="ARBA00022763"/>
    </source>
</evidence>
<keyword evidence="3 13" id="KW-0436">Ligase</keyword>
<comment type="cofactor">
    <cofactor evidence="13">
        <name>Mg(2+)</name>
        <dbReference type="ChEBI" id="CHEBI:18420"/>
    </cofactor>
    <cofactor evidence="13">
        <name>Mn(2+)</name>
        <dbReference type="ChEBI" id="CHEBI:29035"/>
    </cofactor>
</comment>
<protein>
    <recommendedName>
        <fullName evidence="2 13">DNA ligase</fullName>
        <ecNumber evidence="1 13">6.5.1.2</ecNumber>
    </recommendedName>
    <alternativeName>
        <fullName evidence="13">Polydeoxyribonucleotide synthase [NAD(+)]</fullName>
    </alternativeName>
</protein>
<evidence type="ECO:0000256" key="14">
    <source>
        <dbReference type="RuleBase" id="RU000618"/>
    </source>
</evidence>
<feature type="binding site" evidence="13">
    <location>
        <position position="158"/>
    </location>
    <ligand>
        <name>NAD(+)</name>
        <dbReference type="ChEBI" id="CHEBI:57540"/>
    </ligand>
</feature>
<dbReference type="Proteomes" id="UP000317484">
    <property type="component" value="Unassembled WGS sequence"/>
</dbReference>
<evidence type="ECO:0000256" key="10">
    <source>
        <dbReference type="ARBA" id="ARBA00023204"/>
    </source>
</evidence>
<proteinExistence type="inferred from homology"/>
<dbReference type="InterPro" id="IPR004150">
    <property type="entry name" value="NAD_DNA_ligase_OB"/>
</dbReference>
<evidence type="ECO:0000256" key="13">
    <source>
        <dbReference type="HAMAP-Rule" id="MF_01588"/>
    </source>
</evidence>
<dbReference type="SMART" id="SM00532">
    <property type="entry name" value="LIGANc"/>
    <property type="match status" value="1"/>
</dbReference>
<dbReference type="HAMAP" id="MF_01588">
    <property type="entry name" value="DNA_ligase_A"/>
    <property type="match status" value="1"/>
</dbReference>
<dbReference type="InterPro" id="IPR010994">
    <property type="entry name" value="RuvA_2-like"/>
</dbReference>
<evidence type="ECO:0000313" key="17">
    <source>
        <dbReference type="Proteomes" id="UP000317484"/>
    </source>
</evidence>
<dbReference type="GO" id="GO:0006260">
    <property type="term" value="P:DNA replication"/>
    <property type="evidence" value="ECO:0007669"/>
    <property type="project" value="UniProtKB-KW"/>
</dbReference>
<dbReference type="FunFam" id="3.30.470.30:FF:000001">
    <property type="entry name" value="DNA ligase"/>
    <property type="match status" value="1"/>
</dbReference>
<feature type="binding site" evidence="13">
    <location>
        <begin position="105"/>
        <end position="106"/>
    </location>
    <ligand>
        <name>NAD(+)</name>
        <dbReference type="ChEBI" id="CHEBI:57540"/>
    </ligand>
</feature>
<dbReference type="InterPro" id="IPR001679">
    <property type="entry name" value="DNA_ligase"/>
</dbReference>
<feature type="binding site" evidence="13">
    <location>
        <position position="432"/>
    </location>
    <ligand>
        <name>Zn(2+)</name>
        <dbReference type="ChEBI" id="CHEBI:29105"/>
    </ligand>
</feature>
<evidence type="ECO:0000256" key="8">
    <source>
        <dbReference type="ARBA" id="ARBA00022842"/>
    </source>
</evidence>
<feature type="binding site" evidence="13">
    <location>
        <position position="311"/>
    </location>
    <ligand>
        <name>NAD(+)</name>
        <dbReference type="ChEBI" id="CHEBI:57540"/>
    </ligand>
</feature>